<name>A0A3N2R7U5_9RHOB</name>
<dbReference type="InterPro" id="IPR027417">
    <property type="entry name" value="P-loop_NTPase"/>
</dbReference>
<dbReference type="InterPro" id="IPR003439">
    <property type="entry name" value="ABC_transporter-like_ATP-bd"/>
</dbReference>
<dbReference type="GO" id="GO:0034775">
    <property type="term" value="P:glutathione transmembrane transport"/>
    <property type="evidence" value="ECO:0007669"/>
    <property type="project" value="InterPro"/>
</dbReference>
<reference evidence="10 11" key="1">
    <citation type="submission" date="2018-10" db="EMBL/GenBank/DDBJ databases">
        <title>Histidinibacterium lentulum gen. nov., sp. nov., a marine bacterium from the culture broth of Picochlorum sp. 122.</title>
        <authorList>
            <person name="Wang G."/>
        </authorList>
    </citation>
    <scope>NUCLEOTIDE SEQUENCE [LARGE SCALE GENOMIC DNA]</scope>
    <source>
        <strain evidence="10 11">B17</strain>
    </source>
</reference>
<keyword evidence="2 7" id="KW-0812">Transmembrane</keyword>
<feature type="domain" description="ABC transmembrane type-1" evidence="9">
    <location>
        <begin position="20"/>
        <end position="307"/>
    </location>
</feature>
<dbReference type="InterPro" id="IPR003593">
    <property type="entry name" value="AAA+_ATPase"/>
</dbReference>
<evidence type="ECO:0000256" key="1">
    <source>
        <dbReference type="ARBA" id="ARBA00004651"/>
    </source>
</evidence>
<dbReference type="PANTHER" id="PTHR24221">
    <property type="entry name" value="ATP-BINDING CASSETTE SUB-FAMILY B"/>
    <property type="match status" value="1"/>
</dbReference>
<dbReference type="GO" id="GO:0016887">
    <property type="term" value="F:ATP hydrolysis activity"/>
    <property type="evidence" value="ECO:0007669"/>
    <property type="project" value="InterPro"/>
</dbReference>
<dbReference type="GO" id="GO:0045454">
    <property type="term" value="P:cell redox homeostasis"/>
    <property type="evidence" value="ECO:0007669"/>
    <property type="project" value="InterPro"/>
</dbReference>
<dbReference type="GO" id="GO:0140359">
    <property type="term" value="F:ABC-type transporter activity"/>
    <property type="evidence" value="ECO:0007669"/>
    <property type="project" value="InterPro"/>
</dbReference>
<dbReference type="InterPro" id="IPR017871">
    <property type="entry name" value="ABC_transporter-like_CS"/>
</dbReference>
<feature type="transmembrane region" description="Helical" evidence="7">
    <location>
        <begin position="42"/>
        <end position="60"/>
    </location>
</feature>
<dbReference type="InterPro" id="IPR014223">
    <property type="entry name" value="ABC_CydC/D"/>
</dbReference>
<dbReference type="GO" id="GO:0005524">
    <property type="term" value="F:ATP binding"/>
    <property type="evidence" value="ECO:0007669"/>
    <property type="project" value="UniProtKB-KW"/>
</dbReference>
<keyword evidence="4" id="KW-0067">ATP-binding</keyword>
<dbReference type="SUPFAM" id="SSF52540">
    <property type="entry name" value="P-loop containing nucleoside triphosphate hydrolases"/>
    <property type="match status" value="1"/>
</dbReference>
<evidence type="ECO:0000256" key="4">
    <source>
        <dbReference type="ARBA" id="ARBA00022840"/>
    </source>
</evidence>
<comment type="subcellular location">
    <subcellularLocation>
        <location evidence="1">Cell membrane</location>
        <topology evidence="1">Multi-pass membrane protein</topology>
    </subcellularLocation>
</comment>
<dbReference type="PROSITE" id="PS00211">
    <property type="entry name" value="ABC_TRANSPORTER_1"/>
    <property type="match status" value="1"/>
</dbReference>
<feature type="transmembrane region" description="Helical" evidence="7">
    <location>
        <begin position="137"/>
        <end position="158"/>
    </location>
</feature>
<dbReference type="SUPFAM" id="SSF90123">
    <property type="entry name" value="ABC transporter transmembrane region"/>
    <property type="match status" value="1"/>
</dbReference>
<dbReference type="GO" id="GO:0005886">
    <property type="term" value="C:plasma membrane"/>
    <property type="evidence" value="ECO:0007669"/>
    <property type="project" value="UniProtKB-SubCell"/>
</dbReference>
<dbReference type="Pfam" id="PF00005">
    <property type="entry name" value="ABC_tran"/>
    <property type="match status" value="1"/>
</dbReference>
<feature type="transmembrane region" description="Helical" evidence="7">
    <location>
        <begin position="164"/>
        <end position="183"/>
    </location>
</feature>
<gene>
    <name evidence="10" type="primary">cydC</name>
    <name evidence="10" type="ORF">EAT49_04085</name>
</gene>
<dbReference type="Proteomes" id="UP000268016">
    <property type="component" value="Unassembled WGS sequence"/>
</dbReference>
<dbReference type="InterPro" id="IPR039421">
    <property type="entry name" value="Type_1_exporter"/>
</dbReference>
<dbReference type="InterPro" id="IPR036640">
    <property type="entry name" value="ABC1_TM_sf"/>
</dbReference>
<evidence type="ECO:0000259" key="9">
    <source>
        <dbReference type="PROSITE" id="PS50929"/>
    </source>
</evidence>
<dbReference type="InterPro" id="IPR011527">
    <property type="entry name" value="ABC1_TM_dom"/>
</dbReference>
<evidence type="ECO:0000256" key="7">
    <source>
        <dbReference type="SAM" id="Phobius"/>
    </source>
</evidence>
<accession>A0A3N2R7U5</accession>
<dbReference type="PROSITE" id="PS50929">
    <property type="entry name" value="ABC_TM1F"/>
    <property type="match status" value="1"/>
</dbReference>
<evidence type="ECO:0000256" key="2">
    <source>
        <dbReference type="ARBA" id="ARBA00022692"/>
    </source>
</evidence>
<comment type="caution">
    <text evidence="10">The sequence shown here is derived from an EMBL/GenBank/DDBJ whole genome shotgun (WGS) entry which is preliminary data.</text>
</comment>
<evidence type="ECO:0000256" key="6">
    <source>
        <dbReference type="ARBA" id="ARBA00023136"/>
    </source>
</evidence>
<keyword evidence="11" id="KW-1185">Reference proteome</keyword>
<keyword evidence="3" id="KW-0547">Nucleotide-binding</keyword>
<keyword evidence="5 7" id="KW-1133">Transmembrane helix</keyword>
<evidence type="ECO:0000259" key="8">
    <source>
        <dbReference type="PROSITE" id="PS50893"/>
    </source>
</evidence>
<proteinExistence type="predicted"/>
<feature type="domain" description="ABC transporter" evidence="8">
    <location>
        <begin position="338"/>
        <end position="554"/>
    </location>
</feature>
<evidence type="ECO:0000313" key="10">
    <source>
        <dbReference type="EMBL" id="ROU03483.1"/>
    </source>
</evidence>
<dbReference type="GO" id="GO:0034040">
    <property type="term" value="F:ATPase-coupled lipid transmembrane transporter activity"/>
    <property type="evidence" value="ECO:0007669"/>
    <property type="project" value="TreeGrafter"/>
</dbReference>
<dbReference type="OrthoDB" id="5288404at2"/>
<organism evidence="10 11">
    <name type="scientific">Histidinibacterium lentulum</name>
    <dbReference type="NCBI Taxonomy" id="2480588"/>
    <lineage>
        <taxon>Bacteria</taxon>
        <taxon>Pseudomonadati</taxon>
        <taxon>Pseudomonadota</taxon>
        <taxon>Alphaproteobacteria</taxon>
        <taxon>Rhodobacterales</taxon>
        <taxon>Paracoccaceae</taxon>
        <taxon>Histidinibacterium</taxon>
    </lineage>
</organism>
<evidence type="ECO:0000256" key="5">
    <source>
        <dbReference type="ARBA" id="ARBA00022989"/>
    </source>
</evidence>
<evidence type="ECO:0000256" key="3">
    <source>
        <dbReference type="ARBA" id="ARBA00022741"/>
    </source>
</evidence>
<dbReference type="EMBL" id="RDRB01000002">
    <property type="protein sequence ID" value="ROU03483.1"/>
    <property type="molecule type" value="Genomic_DNA"/>
</dbReference>
<feature type="transmembrane region" description="Helical" evidence="7">
    <location>
        <begin position="12"/>
        <end position="36"/>
    </location>
</feature>
<keyword evidence="6 7" id="KW-0472">Membrane</keyword>
<dbReference type="SMART" id="SM00382">
    <property type="entry name" value="AAA"/>
    <property type="match status" value="1"/>
</dbReference>
<dbReference type="AlphaFoldDB" id="A0A3N2R7U5"/>
<sequence>MRPLADTLRLVMAAAPGAMLLGTLLSVLVLVMGAALLGLSGWFITATGMAAMAGAVFDVFTPSSGIRFLAVGRAGARYGERLATHDATLRALAALRVDLMRRQLARGFEAMARARAPLALTRITADVDALDGVALRLALPVVAALVTHAFAFVALGWLTTWATAGAVVVFYVAGGGFVLLWLARRAARPSVAGERAAQALRRGAVDMLRGQEDLLVYGRLAEARAALVAQGDEADAAARAVDAAERRAGAWLAFAVTLAAGAALALGGWAVSAGGIGAAEAAIGVFVALALSETLQPLRRGMAELGRMRDAAGRVLAREEDGAETRAAVPDRPGAARLSVEGLGFRRPGALRAVVEGLSFDVRAGETLALTAPSGGGKSTVLGMIAGVLDPTSGTVRLDGRDIVAFDGDLRARVTLVPQRAALVGGSIRENLHLADPGAEEADLWRALEAVALAARVRALGGLDGTLGEGGSGLSGGEARRLVLARGLLRRPRVLLLDEPTEGLDEATAERVLKGLRAALPEAAIVTASHRVAETRSADRVLALGAADGGAGPG</sequence>
<evidence type="ECO:0000313" key="11">
    <source>
        <dbReference type="Proteomes" id="UP000268016"/>
    </source>
</evidence>
<protein>
    <submittedName>
        <fullName evidence="10">Thiol reductant ABC exporter subunit CydC</fullName>
    </submittedName>
</protein>
<feature type="transmembrane region" description="Helical" evidence="7">
    <location>
        <begin position="248"/>
        <end position="267"/>
    </location>
</feature>
<dbReference type="PANTHER" id="PTHR24221:SF654">
    <property type="entry name" value="ATP-BINDING CASSETTE SUB-FAMILY B MEMBER 6"/>
    <property type="match status" value="1"/>
</dbReference>
<dbReference type="NCBIfam" id="TIGR02868">
    <property type="entry name" value="CydC"/>
    <property type="match status" value="1"/>
</dbReference>
<dbReference type="RefSeq" id="WP_123641017.1">
    <property type="nucleotide sequence ID" value="NZ_ML119082.1"/>
</dbReference>
<dbReference type="Gene3D" id="1.20.1560.10">
    <property type="entry name" value="ABC transporter type 1, transmembrane domain"/>
    <property type="match status" value="1"/>
</dbReference>
<dbReference type="PROSITE" id="PS50893">
    <property type="entry name" value="ABC_TRANSPORTER_2"/>
    <property type="match status" value="1"/>
</dbReference>
<dbReference type="Gene3D" id="3.40.50.300">
    <property type="entry name" value="P-loop containing nucleotide triphosphate hydrolases"/>
    <property type="match status" value="1"/>
</dbReference>